<name>W9YAB2_9EURO</name>
<gene>
    <name evidence="8" type="ORF">A1O1_06571</name>
</gene>
<evidence type="ECO:0000256" key="7">
    <source>
        <dbReference type="ARBA" id="ARBA00023033"/>
    </source>
</evidence>
<dbReference type="AlphaFoldDB" id="W9YAB2"/>
<dbReference type="GO" id="GO:0004499">
    <property type="term" value="F:N,N-dimethylaniline monooxygenase activity"/>
    <property type="evidence" value="ECO:0007669"/>
    <property type="project" value="InterPro"/>
</dbReference>
<evidence type="ECO:0000256" key="3">
    <source>
        <dbReference type="ARBA" id="ARBA00022630"/>
    </source>
</evidence>
<comment type="caution">
    <text evidence="8">The sequence shown here is derived from an EMBL/GenBank/DDBJ whole genome shotgun (WGS) entry which is preliminary data.</text>
</comment>
<dbReference type="PANTHER" id="PTHR43098:SF3">
    <property type="entry name" value="L-ORNITHINE N(5)-MONOOXYGENASE-RELATED"/>
    <property type="match status" value="1"/>
</dbReference>
<dbReference type="Proteomes" id="UP000019484">
    <property type="component" value="Unassembled WGS sequence"/>
</dbReference>
<dbReference type="PRINTS" id="PR00411">
    <property type="entry name" value="PNDRDTASEI"/>
</dbReference>
<reference evidence="8 9" key="1">
    <citation type="submission" date="2013-03" db="EMBL/GenBank/DDBJ databases">
        <title>The Genome Sequence of Capronia coronata CBS 617.96.</title>
        <authorList>
            <consortium name="The Broad Institute Genomics Platform"/>
            <person name="Cuomo C."/>
            <person name="de Hoog S."/>
            <person name="Gorbushina A."/>
            <person name="Walker B."/>
            <person name="Young S.K."/>
            <person name="Zeng Q."/>
            <person name="Gargeya S."/>
            <person name="Fitzgerald M."/>
            <person name="Haas B."/>
            <person name="Abouelleil A."/>
            <person name="Allen A.W."/>
            <person name="Alvarado L."/>
            <person name="Arachchi H.M."/>
            <person name="Berlin A.M."/>
            <person name="Chapman S.B."/>
            <person name="Gainer-Dewar J."/>
            <person name="Goldberg J."/>
            <person name="Griggs A."/>
            <person name="Gujja S."/>
            <person name="Hansen M."/>
            <person name="Howarth C."/>
            <person name="Imamovic A."/>
            <person name="Ireland A."/>
            <person name="Larimer J."/>
            <person name="McCowan C."/>
            <person name="Murphy C."/>
            <person name="Pearson M."/>
            <person name="Poon T.W."/>
            <person name="Priest M."/>
            <person name="Roberts A."/>
            <person name="Saif S."/>
            <person name="Shea T."/>
            <person name="Sisk P."/>
            <person name="Sykes S."/>
            <person name="Wortman J."/>
            <person name="Nusbaum C."/>
            <person name="Birren B."/>
        </authorList>
    </citation>
    <scope>NUCLEOTIDE SEQUENCE [LARGE SCALE GENOMIC DNA]</scope>
    <source>
        <strain evidence="8 9">CBS 617.96</strain>
    </source>
</reference>
<evidence type="ECO:0000256" key="4">
    <source>
        <dbReference type="ARBA" id="ARBA00022827"/>
    </source>
</evidence>
<evidence type="ECO:0000256" key="6">
    <source>
        <dbReference type="ARBA" id="ARBA00023002"/>
    </source>
</evidence>
<comment type="cofactor">
    <cofactor evidence="1">
        <name>FAD</name>
        <dbReference type="ChEBI" id="CHEBI:57692"/>
    </cofactor>
</comment>
<dbReference type="eggNOG" id="KOG1399">
    <property type="taxonomic scope" value="Eukaryota"/>
</dbReference>
<accession>W9YAB2</accession>
<protein>
    <recommendedName>
        <fullName evidence="10">FAD/NAD(P)-binding domain-containing protein</fullName>
    </recommendedName>
</protein>
<dbReference type="GeneID" id="19161438"/>
<dbReference type="STRING" id="1182541.W9YAB2"/>
<dbReference type="GO" id="GO:0050661">
    <property type="term" value="F:NADP binding"/>
    <property type="evidence" value="ECO:0007669"/>
    <property type="project" value="InterPro"/>
</dbReference>
<dbReference type="InterPro" id="IPR020946">
    <property type="entry name" value="Flavin_mOase-like"/>
</dbReference>
<dbReference type="PANTHER" id="PTHR43098">
    <property type="entry name" value="L-ORNITHINE N(5)-MONOOXYGENASE-RELATED"/>
    <property type="match status" value="1"/>
</dbReference>
<proteinExistence type="inferred from homology"/>
<dbReference type="HOGENOM" id="CLU_006937_8_0_1"/>
<dbReference type="InterPro" id="IPR036188">
    <property type="entry name" value="FAD/NAD-bd_sf"/>
</dbReference>
<dbReference type="GO" id="GO:0050660">
    <property type="term" value="F:flavin adenine dinucleotide binding"/>
    <property type="evidence" value="ECO:0007669"/>
    <property type="project" value="InterPro"/>
</dbReference>
<evidence type="ECO:0008006" key="10">
    <source>
        <dbReference type="Google" id="ProtNLM"/>
    </source>
</evidence>
<evidence type="ECO:0000256" key="1">
    <source>
        <dbReference type="ARBA" id="ARBA00001974"/>
    </source>
</evidence>
<keyword evidence="9" id="KW-1185">Reference proteome</keyword>
<keyword evidence="7" id="KW-0503">Monooxygenase</keyword>
<dbReference type="Gene3D" id="3.50.50.60">
    <property type="entry name" value="FAD/NAD(P)-binding domain"/>
    <property type="match status" value="2"/>
</dbReference>
<dbReference type="EMBL" id="AMWN01000005">
    <property type="protein sequence ID" value="EXJ86201.1"/>
    <property type="molecule type" value="Genomic_DNA"/>
</dbReference>
<dbReference type="InterPro" id="IPR050775">
    <property type="entry name" value="FAD-binding_Monooxygenases"/>
</dbReference>
<dbReference type="RefSeq" id="XP_007725639.1">
    <property type="nucleotide sequence ID" value="XM_007727449.1"/>
</dbReference>
<keyword evidence="4" id="KW-0274">FAD</keyword>
<keyword evidence="5" id="KW-0521">NADP</keyword>
<sequence>MRDIAQYDVLVVGAGFSGISALYRLRKLGLTVKVFESGGDFGGVWHWNRYPGARVDSEWPYYQLNIPEAYRDWDFSERFPDHNEIRAYFAHLDKVLGLRKDVRFNSHVTSAQWSSDGWTVETRDGQVAKAKYMILCTGSLHRRYVPGFPGLDTFKGVVHHTGAWPRDVSVQGKRVGIIGAGATGVQVTQELGKQASELTVFMRRPSYCLPMAQHKLSGAEQKGWKSYFDTLFRQGRKSPAGFPVLGMPMGVLDAAPTEREEWFENIWQRGAFNYLALNYNDVVLSKEANRLVYDFWARKVGARIKDDSKRKLMAPQEPPFFFGTKRSPLEQDYYEVIDQPNVHVVNLNDEPLRCFNATGIVVGDKQIDLDIVVLATGFDSFSGSLTQMGLKNRHGQDIAEIWKSGIRTYLGMTMHGFPNAFMVYSPHAPTALSNGPTLIELQCDWVVSAIEKLEKEGATRIEAKSAAEDDWIAMIDTMNERTLFPLTDSWWNKATIPGQKAQVLTYPEGIETYEAQVREKLEEWQGFEVTH</sequence>
<dbReference type="OrthoDB" id="66881at2759"/>
<keyword evidence="3" id="KW-0285">Flavoprotein</keyword>
<evidence type="ECO:0000256" key="5">
    <source>
        <dbReference type="ARBA" id="ARBA00022857"/>
    </source>
</evidence>
<evidence type="ECO:0000313" key="8">
    <source>
        <dbReference type="EMBL" id="EXJ86201.1"/>
    </source>
</evidence>
<organism evidence="8 9">
    <name type="scientific">Capronia coronata CBS 617.96</name>
    <dbReference type="NCBI Taxonomy" id="1182541"/>
    <lineage>
        <taxon>Eukaryota</taxon>
        <taxon>Fungi</taxon>
        <taxon>Dikarya</taxon>
        <taxon>Ascomycota</taxon>
        <taxon>Pezizomycotina</taxon>
        <taxon>Eurotiomycetes</taxon>
        <taxon>Chaetothyriomycetidae</taxon>
        <taxon>Chaetothyriales</taxon>
        <taxon>Herpotrichiellaceae</taxon>
        <taxon>Capronia</taxon>
    </lineage>
</organism>
<dbReference type="SUPFAM" id="SSF51905">
    <property type="entry name" value="FAD/NAD(P)-binding domain"/>
    <property type="match status" value="2"/>
</dbReference>
<evidence type="ECO:0000256" key="2">
    <source>
        <dbReference type="ARBA" id="ARBA00010139"/>
    </source>
</evidence>
<comment type="similarity">
    <text evidence="2">Belongs to the FAD-binding monooxygenase family.</text>
</comment>
<evidence type="ECO:0000313" key="9">
    <source>
        <dbReference type="Proteomes" id="UP000019484"/>
    </source>
</evidence>
<dbReference type="Pfam" id="PF00743">
    <property type="entry name" value="FMO-like"/>
    <property type="match status" value="1"/>
</dbReference>
<keyword evidence="6" id="KW-0560">Oxidoreductase</keyword>